<organism evidence="2 3">
    <name type="scientific">Tanacetum coccineum</name>
    <dbReference type="NCBI Taxonomy" id="301880"/>
    <lineage>
        <taxon>Eukaryota</taxon>
        <taxon>Viridiplantae</taxon>
        <taxon>Streptophyta</taxon>
        <taxon>Embryophyta</taxon>
        <taxon>Tracheophyta</taxon>
        <taxon>Spermatophyta</taxon>
        <taxon>Magnoliopsida</taxon>
        <taxon>eudicotyledons</taxon>
        <taxon>Gunneridae</taxon>
        <taxon>Pentapetalae</taxon>
        <taxon>asterids</taxon>
        <taxon>campanulids</taxon>
        <taxon>Asterales</taxon>
        <taxon>Asteraceae</taxon>
        <taxon>Asteroideae</taxon>
        <taxon>Anthemideae</taxon>
        <taxon>Anthemidinae</taxon>
        <taxon>Tanacetum</taxon>
    </lineage>
</organism>
<evidence type="ECO:0000313" key="3">
    <source>
        <dbReference type="Proteomes" id="UP001151760"/>
    </source>
</evidence>
<comment type="caution">
    <text evidence="2">The sequence shown here is derived from an EMBL/GenBank/DDBJ whole genome shotgun (WGS) entry which is preliminary data.</text>
</comment>
<name>A0ABQ5A6D0_9ASTR</name>
<dbReference type="Proteomes" id="UP001151760">
    <property type="component" value="Unassembled WGS sequence"/>
</dbReference>
<sequence length="72" mass="7984">MRCGCGGRDDEVEMNEDGEGGVGCWWQPWWRCWWRHGCGDMGDKTSNRSCAHQSFGTRPENSPEKFSGGGAG</sequence>
<feature type="region of interest" description="Disordered" evidence="1">
    <location>
        <begin position="48"/>
        <end position="72"/>
    </location>
</feature>
<gene>
    <name evidence="2" type="ORF">Tco_0819032</name>
</gene>
<evidence type="ECO:0000256" key="1">
    <source>
        <dbReference type="SAM" id="MobiDB-lite"/>
    </source>
</evidence>
<reference evidence="2" key="2">
    <citation type="submission" date="2022-01" db="EMBL/GenBank/DDBJ databases">
        <authorList>
            <person name="Yamashiro T."/>
            <person name="Shiraishi A."/>
            <person name="Satake H."/>
            <person name="Nakayama K."/>
        </authorList>
    </citation>
    <scope>NUCLEOTIDE SEQUENCE</scope>
</reference>
<proteinExistence type="predicted"/>
<feature type="compositionally biased region" description="Polar residues" evidence="1">
    <location>
        <begin position="48"/>
        <end position="60"/>
    </location>
</feature>
<protein>
    <submittedName>
        <fullName evidence="2">Uncharacterized protein</fullName>
    </submittedName>
</protein>
<evidence type="ECO:0000313" key="2">
    <source>
        <dbReference type="EMBL" id="GJS97862.1"/>
    </source>
</evidence>
<reference evidence="2" key="1">
    <citation type="journal article" date="2022" name="Int. J. Mol. Sci.">
        <title>Draft Genome of Tanacetum Coccineum: Genomic Comparison of Closely Related Tanacetum-Family Plants.</title>
        <authorList>
            <person name="Yamashiro T."/>
            <person name="Shiraishi A."/>
            <person name="Nakayama K."/>
            <person name="Satake H."/>
        </authorList>
    </citation>
    <scope>NUCLEOTIDE SEQUENCE</scope>
</reference>
<dbReference type="EMBL" id="BQNB010011997">
    <property type="protein sequence ID" value="GJS97862.1"/>
    <property type="molecule type" value="Genomic_DNA"/>
</dbReference>
<accession>A0ABQ5A6D0</accession>
<keyword evidence="3" id="KW-1185">Reference proteome</keyword>